<dbReference type="RefSeq" id="WP_277104010.1">
    <property type="nucleotide sequence ID" value="NZ_BAAAJS010000074.1"/>
</dbReference>
<protein>
    <submittedName>
        <fullName evidence="2">Uncharacterized protein</fullName>
    </submittedName>
</protein>
<dbReference type="EMBL" id="JAVDYF010000001">
    <property type="protein sequence ID" value="MDR7353702.1"/>
    <property type="molecule type" value="Genomic_DNA"/>
</dbReference>
<organism evidence="2 3">
    <name type="scientific">Corynebacterium felinum</name>
    <dbReference type="NCBI Taxonomy" id="131318"/>
    <lineage>
        <taxon>Bacteria</taxon>
        <taxon>Bacillati</taxon>
        <taxon>Actinomycetota</taxon>
        <taxon>Actinomycetes</taxon>
        <taxon>Mycobacteriales</taxon>
        <taxon>Corynebacteriaceae</taxon>
        <taxon>Corynebacterium</taxon>
    </lineage>
</organism>
<accession>A0ABU2B515</accession>
<evidence type="ECO:0000256" key="1">
    <source>
        <dbReference type="SAM" id="Phobius"/>
    </source>
</evidence>
<keyword evidence="1" id="KW-0812">Transmembrane</keyword>
<keyword evidence="1" id="KW-1133">Transmembrane helix</keyword>
<comment type="caution">
    <text evidence="2">The sequence shown here is derived from an EMBL/GenBank/DDBJ whole genome shotgun (WGS) entry which is preliminary data.</text>
</comment>
<keyword evidence="3" id="KW-1185">Reference proteome</keyword>
<gene>
    <name evidence="2" type="ORF">J2S37_000240</name>
</gene>
<proteinExistence type="predicted"/>
<sequence length="366" mass="38899">MNAPFPNNRRLYQLMAILCGLVVVVSAALVPAVRAESLKIGHVGNVVVTHENKDDIFGDGTVRFDSDTDTLFLRNATINTHRDHINNQSSRSVGITFYEGDIKINLSGENVLQLTPTQDYASGLQKFGHSALTFSGDGTLTMRVLATQQANRGIDNLGGFIVDGPTLDIHAGDSTHAHSIAINTYFGDLIVTSGHLRATAGKAGGHGGSVGFNSIVGKLIAEGGKTELHAHPGAPGEFPTSFAVNDSDVDIRGTAELQASGGRRAFFREVWYPAQLPVWVNTKPDPHGAVTWDRKVPLGGDHSLLKYVAISPDTPDPHPSPNPPPDRSLFTIVRAILAAIGGMGILAGVIAALSRLIPLSRSTHYS</sequence>
<feature type="transmembrane region" description="Helical" evidence="1">
    <location>
        <begin position="329"/>
        <end position="353"/>
    </location>
</feature>
<reference evidence="2 3" key="1">
    <citation type="submission" date="2023-07" db="EMBL/GenBank/DDBJ databases">
        <title>Sequencing the genomes of 1000 actinobacteria strains.</title>
        <authorList>
            <person name="Klenk H.-P."/>
        </authorList>
    </citation>
    <scope>NUCLEOTIDE SEQUENCE [LARGE SCALE GENOMIC DNA]</scope>
    <source>
        <strain evidence="2 3">DSM 44508</strain>
    </source>
</reference>
<name>A0ABU2B515_9CORY</name>
<evidence type="ECO:0000313" key="2">
    <source>
        <dbReference type="EMBL" id="MDR7353702.1"/>
    </source>
</evidence>
<evidence type="ECO:0000313" key="3">
    <source>
        <dbReference type="Proteomes" id="UP001183619"/>
    </source>
</evidence>
<keyword evidence="1" id="KW-0472">Membrane</keyword>
<dbReference type="Proteomes" id="UP001183619">
    <property type="component" value="Unassembled WGS sequence"/>
</dbReference>